<dbReference type="STRING" id="1304275.C41B8_15737"/>
<reference evidence="1 2" key="1">
    <citation type="submission" date="2013-03" db="EMBL/GenBank/DDBJ databases">
        <title>Salinisphaera hydrothermalis C41B8 Genome Sequencing.</title>
        <authorList>
            <person name="Li C."/>
            <person name="Lai Q."/>
            <person name="Shao Z."/>
        </authorList>
    </citation>
    <scope>NUCLEOTIDE SEQUENCE [LARGE SCALE GENOMIC DNA]</scope>
    <source>
        <strain evidence="1 2">C41B8</strain>
    </source>
</reference>
<protein>
    <submittedName>
        <fullName evidence="1">Uncharacterized protein</fullName>
    </submittedName>
</protein>
<gene>
    <name evidence="1" type="ORF">C41B8_15737</name>
</gene>
<name>A0A084IHT9_SALHC</name>
<dbReference type="AlphaFoldDB" id="A0A084IHT9"/>
<organism evidence="1 2">
    <name type="scientific">Salinisphaera hydrothermalis (strain C41B8)</name>
    <dbReference type="NCBI Taxonomy" id="1304275"/>
    <lineage>
        <taxon>Bacteria</taxon>
        <taxon>Pseudomonadati</taxon>
        <taxon>Pseudomonadota</taxon>
        <taxon>Gammaproteobacteria</taxon>
        <taxon>Salinisphaerales</taxon>
        <taxon>Salinisphaeraceae</taxon>
        <taxon>Salinisphaera</taxon>
    </lineage>
</organism>
<keyword evidence="2" id="KW-1185">Reference proteome</keyword>
<comment type="caution">
    <text evidence="1">The sequence shown here is derived from an EMBL/GenBank/DDBJ whole genome shotgun (WGS) entry which is preliminary data.</text>
</comment>
<evidence type="ECO:0000313" key="1">
    <source>
        <dbReference type="EMBL" id="KEZ76273.1"/>
    </source>
</evidence>
<sequence length="107" mass="11517">MSAPAHAELSSGDLCTVAASPQNARTISRLVYSGVDRRVADFAIGSGLLSGMFRTGNDTSISAARILDIAQAMTHAFYADPKRGRSIQSRRAEMKNDCLQVMKSIVR</sequence>
<evidence type="ECO:0000313" key="2">
    <source>
        <dbReference type="Proteomes" id="UP000028302"/>
    </source>
</evidence>
<accession>A0A084IHT9</accession>
<dbReference type="EMBL" id="APNK01000034">
    <property type="protein sequence ID" value="KEZ76273.1"/>
    <property type="molecule type" value="Genomic_DNA"/>
</dbReference>
<proteinExistence type="predicted"/>
<dbReference type="Proteomes" id="UP000028302">
    <property type="component" value="Unassembled WGS sequence"/>
</dbReference>